<accession>A0A5B8R367</accession>
<protein>
    <submittedName>
        <fullName evidence="1">Uncharacterized protein</fullName>
    </submittedName>
</protein>
<organism evidence="1">
    <name type="scientific">Shewanella decolorationis</name>
    <dbReference type="NCBI Taxonomy" id="256839"/>
    <lineage>
        <taxon>Bacteria</taxon>
        <taxon>Pseudomonadati</taxon>
        <taxon>Pseudomonadota</taxon>
        <taxon>Gammaproteobacteria</taxon>
        <taxon>Alteromonadales</taxon>
        <taxon>Shewanellaceae</taxon>
        <taxon>Shewanella</taxon>
    </lineage>
</organism>
<evidence type="ECO:0000313" key="1">
    <source>
        <dbReference type="EMBL" id="QDZ92902.1"/>
    </source>
</evidence>
<name>A0A5B8R367_9GAMM</name>
<sequence>MELQVKPTTRLKTPFTIASNVTSTFTVEAYVEHDSITIATNSVNQGVKALEVILRDNNSVWEVIQNRFAVWTQHFIQLGAYFLQEGTLPLPATKVSEPLEILKSMPEICAGDWIVESGTSQIFTLVKDQGKLSVLTTHHCESFHVCTKLIAWFVGQEQVTSAMFEESNSGYLILDVAEDGEPLSPKLTPSLNARKASAGRSLAALRHLPSVDIRVPVMAPLPNIDVLAKMPTAYEVLSKVSALQRRVVAIGTVVKSNQTKEIMGNTLQGLAGLRDSGLYDVELILKGKKLLRWKYLSE</sequence>
<dbReference type="AlphaFoldDB" id="A0A5B8R367"/>
<gene>
    <name evidence="1" type="ORF">D0436_21955</name>
</gene>
<reference evidence="1" key="1">
    <citation type="journal article" date="2019" name="Ecotoxicol. Environ. Saf.">
        <title>Microbial characterization of heavy metal resistant bacterial strains isolated from an electroplating wastewater treatment plant.</title>
        <authorList>
            <person name="Cai X."/>
            <person name="Zheng X."/>
            <person name="Zhang D."/>
            <person name="Iqbal W."/>
            <person name="Liu C."/>
            <person name="Yang B."/>
            <person name="Zhao X."/>
            <person name="Lu X."/>
            <person name="Mao Y."/>
        </authorList>
    </citation>
    <scope>NUCLEOTIDE SEQUENCE [LARGE SCALE GENOMIC DNA]</scope>
    <source>
        <strain evidence="1">Ni1-3</strain>
    </source>
</reference>
<proteinExistence type="predicted"/>
<dbReference type="EMBL" id="CP031775">
    <property type="protein sequence ID" value="QDZ92902.1"/>
    <property type="molecule type" value="Genomic_DNA"/>
</dbReference>
<dbReference type="RefSeq" id="WP_208660758.1">
    <property type="nucleotide sequence ID" value="NZ_CP076856.1"/>
</dbReference>